<dbReference type="EMBL" id="CAKKNS010000002">
    <property type="protein sequence ID" value="CAH0416510.1"/>
    <property type="molecule type" value="Genomic_DNA"/>
</dbReference>
<keyword evidence="6" id="KW-1185">Reference proteome</keyword>
<keyword evidence="1" id="KW-0812">Transmembrane</keyword>
<evidence type="ECO:0008006" key="7">
    <source>
        <dbReference type="Google" id="ProtNLM"/>
    </source>
</evidence>
<evidence type="ECO:0000256" key="1">
    <source>
        <dbReference type="SAM" id="Phobius"/>
    </source>
</evidence>
<protein>
    <recommendedName>
        <fullName evidence="7">DUF3324 domain-containing protein</fullName>
    </recommendedName>
</protein>
<dbReference type="RefSeq" id="WP_230096568.1">
    <property type="nucleotide sequence ID" value="NZ_CAKKNS010000002.1"/>
</dbReference>
<feature type="chain" id="PRO_5045552843" description="DUF3324 domain-containing protein" evidence="2">
    <location>
        <begin position="24"/>
        <end position="341"/>
    </location>
</feature>
<keyword evidence="1" id="KW-0472">Membrane</keyword>
<evidence type="ECO:0000259" key="4">
    <source>
        <dbReference type="Pfam" id="PF11797"/>
    </source>
</evidence>
<keyword evidence="2" id="KW-0732">Signal</keyword>
<dbReference type="InterPro" id="IPR021759">
    <property type="entry name" value="WxLIP_HBD"/>
</dbReference>
<sequence length="341" mass="37276">MLKPKLIIFSIICGLFWPLTIHAANDQAPSYAINPQFTATQVSGQTGYFDIKVVPGKPQTISTIISNSGNRPIYVRHKFNSAYTTDSGLGYVPTNKPIKPDPSMRYPLTKVATVDGDDVVFIPAHQSKTVTAQIDAAKIAKDFHGIILGGWYFENIDKKPNAAANSNKDNSVGVNFTYSYLTGVVLEVGEPVKPKLALGELIYDGKAKQPALSVKLINSEAAILRHAKVTVSVTKNQQPVTKHTYTDITLAPNSNVEYPLNGLKTLTPGKYIVTIVGENGHQKVTSHQMVTLTQQAESKPLHATIKPLTETKPNYLEWGIAIGILLGTIGIGSYIFWYRKK</sequence>
<evidence type="ECO:0000313" key="5">
    <source>
        <dbReference type="EMBL" id="CAH0416510.1"/>
    </source>
</evidence>
<dbReference type="Proteomes" id="UP000789707">
    <property type="component" value="Unassembled WGS sequence"/>
</dbReference>
<evidence type="ECO:0000313" key="6">
    <source>
        <dbReference type="Proteomes" id="UP000789707"/>
    </source>
</evidence>
<organism evidence="5 6">
    <name type="scientific">Periweissella fabaria</name>
    <dbReference type="NCBI Taxonomy" id="546157"/>
    <lineage>
        <taxon>Bacteria</taxon>
        <taxon>Bacillati</taxon>
        <taxon>Bacillota</taxon>
        <taxon>Bacilli</taxon>
        <taxon>Lactobacillales</taxon>
        <taxon>Lactobacillaceae</taxon>
        <taxon>Periweissella</taxon>
    </lineage>
</organism>
<feature type="transmembrane region" description="Helical" evidence="1">
    <location>
        <begin position="315"/>
        <end position="337"/>
    </location>
</feature>
<proteinExistence type="predicted"/>
<feature type="domain" description="WxL Interacting Protein peptidoglycan binding" evidence="3">
    <location>
        <begin position="31"/>
        <end position="154"/>
    </location>
</feature>
<dbReference type="Pfam" id="PF06030">
    <property type="entry name" value="WxLIP_PGBD"/>
    <property type="match status" value="1"/>
</dbReference>
<dbReference type="Pfam" id="PF11797">
    <property type="entry name" value="WxLIP_HBD"/>
    <property type="match status" value="1"/>
</dbReference>
<name>A0ABM8Z5N3_9LACO</name>
<reference evidence="5 6" key="1">
    <citation type="submission" date="2021-11" db="EMBL/GenBank/DDBJ databases">
        <authorList>
            <person name="Depoorter E."/>
        </authorList>
    </citation>
    <scope>NUCLEOTIDE SEQUENCE [LARGE SCALE GENOMIC DNA]</scope>
    <source>
        <strain evidence="5 6">LMG 24289</strain>
    </source>
</reference>
<gene>
    <name evidence="5" type="ORF">WFA24289_00814</name>
</gene>
<feature type="signal peptide" evidence="2">
    <location>
        <begin position="1"/>
        <end position="23"/>
    </location>
</feature>
<evidence type="ECO:0000256" key="2">
    <source>
        <dbReference type="SAM" id="SignalP"/>
    </source>
</evidence>
<keyword evidence="1" id="KW-1133">Transmembrane helix</keyword>
<comment type="caution">
    <text evidence="5">The sequence shown here is derived from an EMBL/GenBank/DDBJ whole genome shotgun (WGS) entry which is preliminary data.</text>
</comment>
<dbReference type="InterPro" id="IPR010317">
    <property type="entry name" value="WxLIP_PGBD"/>
</dbReference>
<feature type="domain" description="WxL Interacting Protein host binding" evidence="4">
    <location>
        <begin position="170"/>
        <end position="296"/>
    </location>
</feature>
<accession>A0ABM8Z5N3</accession>
<evidence type="ECO:0000259" key="3">
    <source>
        <dbReference type="Pfam" id="PF06030"/>
    </source>
</evidence>